<protein>
    <recommendedName>
        <fullName evidence="2">Myb/SANT-like DNA-binding domain-containing protein</fullName>
    </recommendedName>
</protein>
<evidence type="ECO:0000313" key="4">
    <source>
        <dbReference type="Proteomes" id="UP000823561"/>
    </source>
</evidence>
<feature type="compositionally biased region" description="Polar residues" evidence="1">
    <location>
        <begin position="536"/>
        <end position="557"/>
    </location>
</feature>
<dbReference type="Proteomes" id="UP000823561">
    <property type="component" value="Chromosome 5"/>
</dbReference>
<gene>
    <name evidence="3" type="ORF">AALO_G00072910</name>
</gene>
<feature type="compositionally biased region" description="Basic and acidic residues" evidence="1">
    <location>
        <begin position="465"/>
        <end position="479"/>
    </location>
</feature>
<sequence length="768" mass="87018">MHPLNEFVPQTVCHGACRLVASHDQKNILSEGNGTYFGRLCIGFELGTGDFQDSVCPVGRLIWNAPEIGSLVLKSGIGRTAPFSSQEHSIPDSHPRRQQTSPHIEHAKGQIMANLIETGEFHSIESCQESTDATLSQLEPPVPIFSQSEPPVPMPPNESFTRNQTVFLIDLMRHHIFNEGEGLPKTLHELNTRLKSAKGSNKLLWEDAAEQLSSQFMESFLPSKVYRKWHTLLEGYTKARDSMRNMGKETTRFKFYSEMDELLKDVEEEEHDVIFPVVITPDGRGLRLPPPQASRSSSVKASAKTASRAPHRRSTPYTPPLRAHYSTPFLQASPIVQVKENESFSRAQTLFLIDLMRQHVITEGEGLPKTLEEMNGRLESATADKKRLWEDAAEQLRSHFLEYFYPDKVARKWSSLVQGYKNVRDRDRLIGQRNSLRFQFYSDMDELLEGHNEALPVVVVTDGQGEPKSEALEPSRDDAAVADNNTTGSCQESTDATFNQENTDATLSQSKPPMPTFGQSQSPMPTFGQSDPPVPTLSQSESPMSTFSQSESPMPTFSHSVSLEAHEGFTRDQSLFLIDFMRQHIENKGGGPPRTFKELKRLTAIKGSKQQLFKDAAEKMSVHFRKYFCPQRVSRKWTTLVEGYTKVRENMRTRGRGSTRFHFYSEMDALLVDEDDESFPAVRTPERREAVRPVLQGRRSRVRAFTDAADDPSPPGTPTPPSHKRRRREDELLHFLREAEKATQRRHNETLTHLKSIQSLMTKLLDKL</sequence>
<dbReference type="AlphaFoldDB" id="A0AAV6H763"/>
<name>A0AAV6H763_9TELE</name>
<feature type="region of interest" description="Disordered" evidence="1">
    <location>
        <begin position="285"/>
        <end position="323"/>
    </location>
</feature>
<evidence type="ECO:0000259" key="2">
    <source>
        <dbReference type="Pfam" id="PF13837"/>
    </source>
</evidence>
<feature type="compositionally biased region" description="Polar residues" evidence="1">
    <location>
        <begin position="483"/>
        <end position="529"/>
    </location>
</feature>
<proteinExistence type="predicted"/>
<organism evidence="3 4">
    <name type="scientific">Alosa alosa</name>
    <name type="common">allis shad</name>
    <dbReference type="NCBI Taxonomy" id="278164"/>
    <lineage>
        <taxon>Eukaryota</taxon>
        <taxon>Metazoa</taxon>
        <taxon>Chordata</taxon>
        <taxon>Craniata</taxon>
        <taxon>Vertebrata</taxon>
        <taxon>Euteleostomi</taxon>
        <taxon>Actinopterygii</taxon>
        <taxon>Neopterygii</taxon>
        <taxon>Teleostei</taxon>
        <taxon>Clupei</taxon>
        <taxon>Clupeiformes</taxon>
        <taxon>Clupeoidei</taxon>
        <taxon>Clupeidae</taxon>
        <taxon>Alosa</taxon>
    </lineage>
</organism>
<evidence type="ECO:0000313" key="3">
    <source>
        <dbReference type="EMBL" id="KAG5281497.1"/>
    </source>
</evidence>
<feature type="domain" description="Myb/SANT-like DNA-binding" evidence="2">
    <location>
        <begin position="188"/>
        <end position="262"/>
    </location>
</feature>
<reference evidence="3" key="1">
    <citation type="submission" date="2020-10" db="EMBL/GenBank/DDBJ databases">
        <title>Chromosome-scale genome assembly of the Allis shad, Alosa alosa.</title>
        <authorList>
            <person name="Margot Z."/>
            <person name="Christophe K."/>
            <person name="Cabau C."/>
            <person name="Louis A."/>
            <person name="Berthelot C."/>
            <person name="Parey E."/>
            <person name="Roest Crollius H."/>
            <person name="Montfort J."/>
            <person name="Robinson-Rechavi M."/>
            <person name="Bucao C."/>
            <person name="Bouchez O."/>
            <person name="Gislard M."/>
            <person name="Lluch J."/>
            <person name="Milhes M."/>
            <person name="Lampietro C."/>
            <person name="Lopez Roques C."/>
            <person name="Donnadieu C."/>
            <person name="Braasch I."/>
            <person name="Desvignes T."/>
            <person name="Postlethwait J."/>
            <person name="Bobe J."/>
            <person name="Guiguen Y."/>
        </authorList>
    </citation>
    <scope>NUCLEOTIDE SEQUENCE</scope>
    <source>
        <strain evidence="3">M-15738</strain>
        <tissue evidence="3">Blood</tissue>
    </source>
</reference>
<keyword evidence="4" id="KW-1185">Reference proteome</keyword>
<feature type="region of interest" description="Disordered" evidence="1">
    <location>
        <begin position="82"/>
        <end position="103"/>
    </location>
</feature>
<feature type="compositionally biased region" description="Low complexity" evidence="1">
    <location>
        <begin position="293"/>
        <end position="308"/>
    </location>
</feature>
<evidence type="ECO:0000256" key="1">
    <source>
        <dbReference type="SAM" id="MobiDB-lite"/>
    </source>
</evidence>
<comment type="caution">
    <text evidence="3">The sequence shown here is derived from an EMBL/GenBank/DDBJ whole genome shotgun (WGS) entry which is preliminary data.</text>
</comment>
<accession>A0AAV6H763</accession>
<dbReference type="InterPro" id="IPR044822">
    <property type="entry name" value="Myb_DNA-bind_4"/>
</dbReference>
<dbReference type="EMBL" id="JADWDJ010000005">
    <property type="protein sequence ID" value="KAG5281497.1"/>
    <property type="molecule type" value="Genomic_DNA"/>
</dbReference>
<feature type="region of interest" description="Disordered" evidence="1">
    <location>
        <begin position="684"/>
        <end position="727"/>
    </location>
</feature>
<feature type="region of interest" description="Disordered" evidence="1">
    <location>
        <begin position="464"/>
        <end position="557"/>
    </location>
</feature>
<dbReference type="Pfam" id="PF13837">
    <property type="entry name" value="Myb_DNA-bind_4"/>
    <property type="match status" value="1"/>
</dbReference>
<feature type="compositionally biased region" description="Pro residues" evidence="1">
    <location>
        <begin position="712"/>
        <end position="721"/>
    </location>
</feature>